<dbReference type="Gene3D" id="2.40.50.180">
    <property type="entry name" value="CheA-289, Domain 4"/>
    <property type="match status" value="1"/>
</dbReference>
<proteinExistence type="predicted"/>
<name>A0A7C4XZZ3_9BACT</name>
<dbReference type="GO" id="GO:0005829">
    <property type="term" value="C:cytosol"/>
    <property type="evidence" value="ECO:0007669"/>
    <property type="project" value="TreeGrafter"/>
</dbReference>
<dbReference type="GO" id="GO:0006935">
    <property type="term" value="P:chemotaxis"/>
    <property type="evidence" value="ECO:0007669"/>
    <property type="project" value="InterPro"/>
</dbReference>
<evidence type="ECO:0000313" key="2">
    <source>
        <dbReference type="EMBL" id="HGW60015.1"/>
    </source>
</evidence>
<protein>
    <submittedName>
        <fullName evidence="2">Chemotaxis protein CheW</fullName>
    </submittedName>
</protein>
<sequence length="155" mass="16995">MEGKYLHFQIEGESFAIPIFVVGDIVPCSIVRNGVISSHGVIIPKAIVLKETIVPIVDIKKLFQFCETEPSQKVIIVNNGETFGIPVDSLVGVVVAEDKEIDHNLAVRLFGDDSPINGIIKKGDRYISVIGTDKLSKITKIQSEQKEVVNYAKCS</sequence>
<gene>
    <name evidence="2" type="ORF">ENV82_01020</name>
</gene>
<dbReference type="GO" id="GO:0007165">
    <property type="term" value="P:signal transduction"/>
    <property type="evidence" value="ECO:0007669"/>
    <property type="project" value="InterPro"/>
</dbReference>
<accession>A0A7C4XZZ3</accession>
<dbReference type="Gene3D" id="2.30.30.40">
    <property type="entry name" value="SH3 Domains"/>
    <property type="match status" value="1"/>
</dbReference>
<reference evidence="2" key="1">
    <citation type="journal article" date="2020" name="mSystems">
        <title>Genome- and Community-Level Interaction Insights into Carbon Utilization and Element Cycling Functions of Hydrothermarchaeota in Hydrothermal Sediment.</title>
        <authorList>
            <person name="Zhou Z."/>
            <person name="Liu Y."/>
            <person name="Xu W."/>
            <person name="Pan J."/>
            <person name="Luo Z.H."/>
            <person name="Li M."/>
        </authorList>
    </citation>
    <scope>NUCLEOTIDE SEQUENCE [LARGE SCALE GENOMIC DNA]</scope>
    <source>
        <strain evidence="2">SpSt-794</strain>
    </source>
</reference>
<dbReference type="Pfam" id="PF01584">
    <property type="entry name" value="CheW"/>
    <property type="match status" value="1"/>
</dbReference>
<dbReference type="InterPro" id="IPR039315">
    <property type="entry name" value="CheW"/>
</dbReference>
<dbReference type="SUPFAM" id="SSF50341">
    <property type="entry name" value="CheW-like"/>
    <property type="match status" value="1"/>
</dbReference>
<dbReference type="AlphaFoldDB" id="A0A7C4XZZ3"/>
<dbReference type="EMBL" id="DTHV01000030">
    <property type="protein sequence ID" value="HGW60015.1"/>
    <property type="molecule type" value="Genomic_DNA"/>
</dbReference>
<dbReference type="InterPro" id="IPR002545">
    <property type="entry name" value="CheW-lke_dom"/>
</dbReference>
<dbReference type="SMART" id="SM00260">
    <property type="entry name" value="CheW"/>
    <property type="match status" value="1"/>
</dbReference>
<dbReference type="PANTHER" id="PTHR22617">
    <property type="entry name" value="CHEMOTAXIS SENSOR HISTIDINE KINASE-RELATED"/>
    <property type="match status" value="1"/>
</dbReference>
<feature type="domain" description="CheW-like" evidence="1">
    <location>
        <begin position="2"/>
        <end position="141"/>
    </location>
</feature>
<comment type="caution">
    <text evidence="2">The sequence shown here is derived from an EMBL/GenBank/DDBJ whole genome shotgun (WGS) entry which is preliminary data.</text>
</comment>
<organism evidence="2">
    <name type="scientific">Caldisericum exile</name>
    <dbReference type="NCBI Taxonomy" id="693075"/>
    <lineage>
        <taxon>Bacteria</taxon>
        <taxon>Pseudomonadati</taxon>
        <taxon>Caldisericota/Cryosericota group</taxon>
        <taxon>Caldisericota</taxon>
        <taxon>Caldisericia</taxon>
        <taxon>Caldisericales</taxon>
        <taxon>Caldisericaceae</taxon>
        <taxon>Caldisericum</taxon>
    </lineage>
</organism>
<dbReference type="InterPro" id="IPR036061">
    <property type="entry name" value="CheW-like_dom_sf"/>
</dbReference>
<evidence type="ECO:0000259" key="1">
    <source>
        <dbReference type="PROSITE" id="PS50851"/>
    </source>
</evidence>
<dbReference type="PANTHER" id="PTHR22617:SF23">
    <property type="entry name" value="CHEMOTAXIS PROTEIN CHEW"/>
    <property type="match status" value="1"/>
</dbReference>
<dbReference type="PROSITE" id="PS50851">
    <property type="entry name" value="CHEW"/>
    <property type="match status" value="1"/>
</dbReference>